<dbReference type="Gene3D" id="2.60.20.10">
    <property type="entry name" value="Crystallins"/>
    <property type="match status" value="1"/>
</dbReference>
<dbReference type="Proteomes" id="UP000192674">
    <property type="component" value="Unassembled WGS sequence"/>
</dbReference>
<reference evidence="2 3" key="1">
    <citation type="submission" date="2017-04" db="EMBL/GenBank/DDBJ databases">
        <authorList>
            <person name="Afonso C.L."/>
            <person name="Miller P.J."/>
            <person name="Scott M.A."/>
            <person name="Spackman E."/>
            <person name="Goraichik I."/>
            <person name="Dimitrov K.M."/>
            <person name="Suarez D.L."/>
            <person name="Swayne D.E."/>
        </authorList>
    </citation>
    <scope>NUCLEOTIDE SEQUENCE [LARGE SCALE GENOMIC DNA]</scope>
    <source>
        <strain evidence="2 3">DSM 43828</strain>
    </source>
</reference>
<keyword evidence="3" id="KW-1185">Reference proteome</keyword>
<evidence type="ECO:0000256" key="1">
    <source>
        <dbReference type="SAM" id="MobiDB-lite"/>
    </source>
</evidence>
<evidence type="ECO:0000313" key="3">
    <source>
        <dbReference type="Proteomes" id="UP000192674"/>
    </source>
</evidence>
<organism evidence="2 3">
    <name type="scientific">Kibdelosporangium aridum</name>
    <dbReference type="NCBI Taxonomy" id="2030"/>
    <lineage>
        <taxon>Bacteria</taxon>
        <taxon>Bacillati</taxon>
        <taxon>Actinomycetota</taxon>
        <taxon>Actinomycetes</taxon>
        <taxon>Pseudonocardiales</taxon>
        <taxon>Pseudonocardiaceae</taxon>
        <taxon>Kibdelosporangium</taxon>
    </lineage>
</organism>
<name>A0A1Y5X3E0_KIBAR</name>
<dbReference type="InterPro" id="IPR011024">
    <property type="entry name" value="G_crystallin-like"/>
</dbReference>
<dbReference type="EMBL" id="FWXV01000001">
    <property type="protein sequence ID" value="SMC68815.1"/>
    <property type="molecule type" value="Genomic_DNA"/>
</dbReference>
<gene>
    <name evidence="2" type="ORF">SAMN05661093_01439</name>
</gene>
<accession>A0A1Y5X3E0</accession>
<proteinExistence type="predicted"/>
<evidence type="ECO:0000313" key="2">
    <source>
        <dbReference type="EMBL" id="SMC68815.1"/>
    </source>
</evidence>
<feature type="region of interest" description="Disordered" evidence="1">
    <location>
        <begin position="1"/>
        <end position="37"/>
    </location>
</feature>
<feature type="compositionally biased region" description="Basic and acidic residues" evidence="1">
    <location>
        <begin position="26"/>
        <end position="37"/>
    </location>
</feature>
<feature type="compositionally biased region" description="Pro residues" evidence="1">
    <location>
        <begin position="1"/>
        <end position="10"/>
    </location>
</feature>
<protein>
    <submittedName>
        <fullName evidence="2">Peptidase inhibitor family I36</fullName>
    </submittedName>
</protein>
<dbReference type="Pfam" id="PF03995">
    <property type="entry name" value="Inhibitor_I36"/>
    <property type="match status" value="1"/>
</dbReference>
<sequence length="168" mass="18260">MSGVHPPAPDNPNALHPVQSLAPRGNEGHPTTKEGTRNVRKFKDLCAMLGFAALVAAAPAATAYAAPSSGNGGASITAWWDCPPNAFCVWEGRDGNGEWAEILGTVNNLHEYRWGDRIRSVWNRTGRVWCTFVDINQTGATWPVGNWQGNTWRYGRESNITSIRPGAC</sequence>
<dbReference type="SUPFAM" id="SSF49695">
    <property type="entry name" value="gamma-Crystallin-like"/>
    <property type="match status" value="1"/>
</dbReference>
<dbReference type="AlphaFoldDB" id="A0A1Y5X3E0"/>